<name>V6LFW7_9EUKA</name>
<dbReference type="Pfam" id="PF00112">
    <property type="entry name" value="Peptidase_C1"/>
    <property type="match status" value="1"/>
</dbReference>
<gene>
    <name evidence="3" type="ORF">SS50377_16813</name>
    <name evidence="4" type="ORF">SS50377_24919</name>
</gene>
<dbReference type="VEuPathDB" id="GiardiaDB:SS50377_24919"/>
<dbReference type="GO" id="GO:0008234">
    <property type="term" value="F:cysteine-type peptidase activity"/>
    <property type="evidence" value="ECO:0007669"/>
    <property type="project" value="InterPro"/>
</dbReference>
<protein>
    <recommendedName>
        <fullName evidence="2">Peptidase C1A papain C-terminal domain-containing protein</fullName>
    </recommendedName>
</protein>
<evidence type="ECO:0000259" key="2">
    <source>
        <dbReference type="Pfam" id="PF00112"/>
    </source>
</evidence>
<feature type="domain" description="Peptidase C1A papain C-terminal" evidence="2">
    <location>
        <begin position="178"/>
        <end position="314"/>
    </location>
</feature>
<dbReference type="GO" id="GO:0006508">
    <property type="term" value="P:proteolysis"/>
    <property type="evidence" value="ECO:0007669"/>
    <property type="project" value="InterPro"/>
</dbReference>
<dbReference type="SUPFAM" id="SSF54001">
    <property type="entry name" value="Cysteine proteinases"/>
    <property type="match status" value="1"/>
</dbReference>
<dbReference type="InterPro" id="IPR000668">
    <property type="entry name" value="Peptidase_C1A_C"/>
</dbReference>
<evidence type="ECO:0000313" key="4">
    <source>
        <dbReference type="EMBL" id="KAH0572805.1"/>
    </source>
</evidence>
<dbReference type="Proteomes" id="UP000018208">
    <property type="component" value="Unassembled WGS sequence"/>
</dbReference>
<keyword evidence="1" id="KW-0812">Transmembrane</keyword>
<sequence length="405" mass="44711">MLIILNLAYSFNGTIASPDTNFSTTLNVTSSKYITKILISSTKLLTYENGLMVVEFIKINRTDEIVEQTSYTPVLYPTDLSGFQLISSNGNVQIFQKNSSYPPKTGQFNIHQTQTETITFHGNIPKKYEIVGLDPIFRQSYGSYVVYYDRFELAFTAKIFSISATNTPQTNSTAGPQQQLFCNSSTEQALALALSLSAAAQNQSVTYSAQAFVNCVFTLRQFGCAHSDLDEILRFLASRSGHLPLGGTYLALEGACDADAFTDSFGILRTARRVPPAQVPEKARAGPLLVSFCAPADFGLYHSGIVEVNLACEHLVSGVITGVVDGVYVVRTFVGSFATFQMSQNSEFLAYDIQVAFLSQRFSEVLVVFGVMAVAIVLVFCVVLWYLYYRRQQEVKPQAAEEIYE</sequence>
<accession>V6LFW7</accession>
<feature type="transmembrane region" description="Helical" evidence="1">
    <location>
        <begin position="365"/>
        <end position="388"/>
    </location>
</feature>
<keyword evidence="1" id="KW-0472">Membrane</keyword>
<dbReference type="AlphaFoldDB" id="V6LFW7"/>
<evidence type="ECO:0000256" key="1">
    <source>
        <dbReference type="SAM" id="Phobius"/>
    </source>
</evidence>
<dbReference type="EMBL" id="AUWU02000005">
    <property type="protein sequence ID" value="KAH0572805.1"/>
    <property type="molecule type" value="Genomic_DNA"/>
</dbReference>
<dbReference type="EMBL" id="KI546136">
    <property type="protein sequence ID" value="EST43450.1"/>
    <property type="molecule type" value="Genomic_DNA"/>
</dbReference>
<keyword evidence="1" id="KW-1133">Transmembrane helix</keyword>
<organism evidence="3">
    <name type="scientific">Spironucleus salmonicida</name>
    <dbReference type="NCBI Taxonomy" id="348837"/>
    <lineage>
        <taxon>Eukaryota</taxon>
        <taxon>Metamonada</taxon>
        <taxon>Diplomonadida</taxon>
        <taxon>Hexamitidae</taxon>
        <taxon>Hexamitinae</taxon>
        <taxon>Spironucleus</taxon>
    </lineage>
</organism>
<dbReference type="Gene3D" id="3.90.70.10">
    <property type="entry name" value="Cysteine proteinases"/>
    <property type="match status" value="1"/>
</dbReference>
<evidence type="ECO:0000313" key="3">
    <source>
        <dbReference type="EMBL" id="EST43450.1"/>
    </source>
</evidence>
<keyword evidence="5" id="KW-1185">Reference proteome</keyword>
<reference evidence="4" key="2">
    <citation type="submission" date="2020-12" db="EMBL/GenBank/DDBJ databases">
        <title>New Spironucleus salmonicida genome in near-complete chromosomes.</title>
        <authorList>
            <person name="Xu F."/>
            <person name="Kurt Z."/>
            <person name="Jimenez-Gonzalez A."/>
            <person name="Astvaldsson A."/>
            <person name="Andersson J.O."/>
            <person name="Svard S.G."/>
        </authorList>
    </citation>
    <scope>NUCLEOTIDE SEQUENCE</scope>
    <source>
        <strain evidence="4">ATCC 50377</strain>
    </source>
</reference>
<reference evidence="3 4" key="1">
    <citation type="journal article" date="2014" name="PLoS Genet.">
        <title>The Genome of Spironucleus salmonicida Highlights a Fish Pathogen Adapted to Fluctuating Environments.</title>
        <authorList>
            <person name="Xu F."/>
            <person name="Jerlstrom-Hultqvist J."/>
            <person name="Einarsson E."/>
            <person name="Astvaldsson A."/>
            <person name="Svard S.G."/>
            <person name="Andersson J.O."/>
        </authorList>
    </citation>
    <scope>NUCLEOTIDE SEQUENCE</scope>
    <source>
        <strain evidence="4">ATCC 50377</strain>
    </source>
</reference>
<proteinExistence type="predicted"/>
<evidence type="ECO:0000313" key="5">
    <source>
        <dbReference type="Proteomes" id="UP000018208"/>
    </source>
</evidence>
<dbReference type="InterPro" id="IPR038765">
    <property type="entry name" value="Papain-like_cys_pep_sf"/>
</dbReference>